<dbReference type="SUPFAM" id="SSF47413">
    <property type="entry name" value="lambda repressor-like DNA-binding domains"/>
    <property type="match status" value="1"/>
</dbReference>
<comment type="caution">
    <text evidence="5">The sequence shown here is derived from an EMBL/GenBank/DDBJ whole genome shotgun (WGS) entry which is preliminary data.</text>
</comment>
<dbReference type="GO" id="GO:0000976">
    <property type="term" value="F:transcription cis-regulatory region binding"/>
    <property type="evidence" value="ECO:0007669"/>
    <property type="project" value="TreeGrafter"/>
</dbReference>
<dbReference type="GO" id="GO:0003700">
    <property type="term" value="F:DNA-binding transcription factor activity"/>
    <property type="evidence" value="ECO:0007669"/>
    <property type="project" value="TreeGrafter"/>
</dbReference>
<evidence type="ECO:0000256" key="3">
    <source>
        <dbReference type="ARBA" id="ARBA00023163"/>
    </source>
</evidence>
<keyword evidence="3" id="KW-0804">Transcription</keyword>
<dbReference type="Pfam" id="PF00532">
    <property type="entry name" value="Peripla_BP_1"/>
    <property type="match status" value="1"/>
</dbReference>
<dbReference type="CDD" id="cd01392">
    <property type="entry name" value="HTH_LacI"/>
    <property type="match status" value="1"/>
</dbReference>
<feature type="domain" description="HTH lacI-type" evidence="4">
    <location>
        <begin position="5"/>
        <end position="59"/>
    </location>
</feature>
<evidence type="ECO:0000256" key="2">
    <source>
        <dbReference type="ARBA" id="ARBA00023125"/>
    </source>
</evidence>
<dbReference type="Gene3D" id="3.40.50.2300">
    <property type="match status" value="2"/>
</dbReference>
<dbReference type="InterPro" id="IPR001761">
    <property type="entry name" value="Peripla_BP/Lac1_sug-bd_dom"/>
</dbReference>
<dbReference type="InterPro" id="IPR028082">
    <property type="entry name" value="Peripla_BP_I"/>
</dbReference>
<protein>
    <submittedName>
        <fullName evidence="5">LacI family transcriptional regulator</fullName>
    </submittedName>
</protein>
<keyword evidence="1" id="KW-0805">Transcription regulation</keyword>
<evidence type="ECO:0000259" key="4">
    <source>
        <dbReference type="PROSITE" id="PS50932"/>
    </source>
</evidence>
<dbReference type="OrthoDB" id="9803256at2"/>
<dbReference type="InterPro" id="IPR000843">
    <property type="entry name" value="HTH_LacI"/>
</dbReference>
<sequence>MKRNVTVKTLAEQLNISIATVSKALSDSHEISAETKQRVLDLARTLNYERNPAASNLRSHRTSTIAVIIPDVANNFFSLAIKGIEEIARTHNHHVLIYQTHEDSAAEIAFTNSLISGRVDGILISVTRSAGNLAHFQSLIRQIPVVFFDRSIEIPDAFSITTDDYESAYQATRHLAEKGCRKIIFLQGLDRLATGQRRLRGYLDALNDSGLEQLQPVALAANTDPQLIRDGIRQAIIGEKPDGVLSSIEEFVVPCYYVCRELGIDMPGALKLVSFSNLPTAPLLHPALSTITQPAFEMGRVAASCLFQILHKREVDLLSLPGLHSQLIERESSALV</sequence>
<dbReference type="EMBL" id="PYLS01000005">
    <property type="protein sequence ID" value="PST82594.1"/>
    <property type="molecule type" value="Genomic_DNA"/>
</dbReference>
<dbReference type="AlphaFoldDB" id="A0A2T3HJH9"/>
<dbReference type="SMART" id="SM00354">
    <property type="entry name" value="HTH_LACI"/>
    <property type="match status" value="1"/>
</dbReference>
<dbReference type="InterPro" id="IPR010982">
    <property type="entry name" value="Lambda_DNA-bd_dom_sf"/>
</dbReference>
<reference evidence="5 6" key="1">
    <citation type="submission" date="2018-03" db="EMBL/GenBank/DDBJ databases">
        <authorList>
            <person name="Keele B.F."/>
        </authorList>
    </citation>
    <scope>NUCLEOTIDE SEQUENCE [LARGE SCALE GENOMIC DNA]</scope>
    <source>
        <strain evidence="5 6">YL28-9</strain>
    </source>
</reference>
<proteinExistence type="predicted"/>
<dbReference type="CDD" id="cd06267">
    <property type="entry name" value="PBP1_LacI_sugar_binding-like"/>
    <property type="match status" value="1"/>
</dbReference>
<keyword evidence="6" id="KW-1185">Reference proteome</keyword>
<evidence type="ECO:0000313" key="6">
    <source>
        <dbReference type="Proteomes" id="UP000240912"/>
    </source>
</evidence>
<dbReference type="Gene3D" id="1.10.260.40">
    <property type="entry name" value="lambda repressor-like DNA-binding domains"/>
    <property type="match status" value="1"/>
</dbReference>
<dbReference type="PANTHER" id="PTHR30146:SF109">
    <property type="entry name" value="HTH-TYPE TRANSCRIPTIONAL REGULATOR GALS"/>
    <property type="match status" value="1"/>
</dbReference>
<keyword evidence="2" id="KW-0238">DNA-binding</keyword>
<dbReference type="PROSITE" id="PS50932">
    <property type="entry name" value="HTH_LACI_2"/>
    <property type="match status" value="1"/>
</dbReference>
<name>A0A2T3HJH9_9SPHI</name>
<gene>
    <name evidence="5" type="ORF">C7T94_07965</name>
</gene>
<dbReference type="Proteomes" id="UP000240912">
    <property type="component" value="Unassembled WGS sequence"/>
</dbReference>
<dbReference type="SUPFAM" id="SSF53822">
    <property type="entry name" value="Periplasmic binding protein-like I"/>
    <property type="match status" value="1"/>
</dbReference>
<organism evidence="5 6">
    <name type="scientific">Pedobacter yulinensis</name>
    <dbReference type="NCBI Taxonomy" id="2126353"/>
    <lineage>
        <taxon>Bacteria</taxon>
        <taxon>Pseudomonadati</taxon>
        <taxon>Bacteroidota</taxon>
        <taxon>Sphingobacteriia</taxon>
        <taxon>Sphingobacteriales</taxon>
        <taxon>Sphingobacteriaceae</taxon>
        <taxon>Pedobacter</taxon>
    </lineage>
</organism>
<dbReference type="RefSeq" id="WP_107214853.1">
    <property type="nucleotide sequence ID" value="NZ_KZ686269.1"/>
</dbReference>
<accession>A0A2T3HJH9</accession>
<dbReference type="Pfam" id="PF00356">
    <property type="entry name" value="LacI"/>
    <property type="match status" value="1"/>
</dbReference>
<evidence type="ECO:0000256" key="1">
    <source>
        <dbReference type="ARBA" id="ARBA00023015"/>
    </source>
</evidence>
<evidence type="ECO:0000313" key="5">
    <source>
        <dbReference type="EMBL" id="PST82594.1"/>
    </source>
</evidence>
<dbReference type="PANTHER" id="PTHR30146">
    <property type="entry name" value="LACI-RELATED TRANSCRIPTIONAL REPRESSOR"/>
    <property type="match status" value="1"/>
</dbReference>